<feature type="chain" id="PRO_5011579758" evidence="1">
    <location>
        <begin position="20"/>
        <end position="181"/>
    </location>
</feature>
<accession>A0A1G5PUT1</accession>
<evidence type="ECO:0000313" key="3">
    <source>
        <dbReference type="Proteomes" id="UP000198767"/>
    </source>
</evidence>
<reference evidence="2 3" key="1">
    <citation type="submission" date="2016-10" db="EMBL/GenBank/DDBJ databases">
        <authorList>
            <person name="de Groot N.N."/>
        </authorList>
    </citation>
    <scope>NUCLEOTIDE SEQUENCE [LARGE SCALE GENOMIC DNA]</scope>
    <source>
        <strain evidence="2 3">U95</strain>
    </source>
</reference>
<proteinExistence type="predicted"/>
<feature type="signal peptide" evidence="1">
    <location>
        <begin position="1"/>
        <end position="19"/>
    </location>
</feature>
<keyword evidence="1" id="KW-0732">Signal</keyword>
<dbReference type="Proteomes" id="UP000198767">
    <property type="component" value="Unassembled WGS sequence"/>
</dbReference>
<name>A0A1G5PUT1_9RHOB</name>
<evidence type="ECO:0000313" key="2">
    <source>
        <dbReference type="EMBL" id="SCZ53395.1"/>
    </source>
</evidence>
<dbReference type="RefSeq" id="WP_090216101.1">
    <property type="nucleotide sequence ID" value="NZ_CANMHN010000002.1"/>
</dbReference>
<sequence>MRSVLLGCCLGLTAGSGFAEGYWAFRDWSVQVEAPRGVEDTYVTCRAWTGGDGDPILTLEVYAGDAGPPYHYPMATLREIAPRHYPTQMQDGQTVDFLFDFDREFYIAAPVAGWINDEGLAEAQSRLQQGDTLPMLRAMKKGSYVESWIGNDMIYEASLSGFTAAYGKMMDECGFSLHLPS</sequence>
<dbReference type="OrthoDB" id="7665031at2"/>
<dbReference type="AlphaFoldDB" id="A0A1G5PUT1"/>
<gene>
    <name evidence="2" type="ORF">SAMN04488118_102130</name>
</gene>
<protein>
    <submittedName>
        <fullName evidence="2">Uncharacterized protein</fullName>
    </submittedName>
</protein>
<organism evidence="2 3">
    <name type="scientific">Epibacterium ulvae</name>
    <dbReference type="NCBI Taxonomy" id="1156985"/>
    <lineage>
        <taxon>Bacteria</taxon>
        <taxon>Pseudomonadati</taxon>
        <taxon>Pseudomonadota</taxon>
        <taxon>Alphaproteobacteria</taxon>
        <taxon>Rhodobacterales</taxon>
        <taxon>Roseobacteraceae</taxon>
        <taxon>Epibacterium</taxon>
    </lineage>
</organism>
<evidence type="ECO:0000256" key="1">
    <source>
        <dbReference type="SAM" id="SignalP"/>
    </source>
</evidence>
<keyword evidence="3" id="KW-1185">Reference proteome</keyword>
<dbReference type="EMBL" id="FMWG01000002">
    <property type="protein sequence ID" value="SCZ53395.1"/>
    <property type="molecule type" value="Genomic_DNA"/>
</dbReference>